<name>A0ABR0J227_9EURO</name>
<evidence type="ECO:0000256" key="10">
    <source>
        <dbReference type="ARBA" id="ARBA00038459"/>
    </source>
</evidence>
<comment type="caution">
    <text evidence="16">The sequence shown here is derived from an EMBL/GenBank/DDBJ whole genome shotgun (WGS) entry which is preliminary data.</text>
</comment>
<dbReference type="InterPro" id="IPR018170">
    <property type="entry name" value="Aldo/ket_reductase_CS"/>
</dbReference>
<evidence type="ECO:0000256" key="14">
    <source>
        <dbReference type="SAM" id="Phobius"/>
    </source>
</evidence>
<keyword evidence="8 14" id="KW-0472">Membrane</keyword>
<dbReference type="Pfam" id="PF07690">
    <property type="entry name" value="MFS_1"/>
    <property type="match status" value="1"/>
</dbReference>
<sequence>MSTREPIDEPIEVNVPISRPTSRTSSSTTVQDNYHQTREKDNTDPEKQAQGQQHHSQKEKVPHWRVVASQSLITDAVANHQYNGSGTEDDPYIVEFIPNDPRNPMEFSQVKKWFITLTVAIATLAVAFVSSAYTGGADQVIRTFGVSQEVYTLGVSLFVLGFAVGPLLWAPLSELYGRQILFFGTYAVLTAFNAGAAGANSMATLIVLRFFAGTFGSSPLTNAGGVIADMFPATQRGLGMSIFAAAPFLGPVLGPIVGGFVGETIGWRWNEGVMACFTGFVWIFGSLTIPETYSPVILQRRAKKLSKRNGKVYISVLERRQGKTTPKAAFQKSLARPWALLFTEPIVLLISIYMAIIYGTLYLCFGAFPIVYQEGRGWSPGIGGLAFLGVAVGMLTGVTYSIIDNKRYARIEDEHDGDAPPEARLPPAMVGAIALPIGLFWFAWTNGPSVHWIVSIIGTAPFGFGMVLVFLGCMNYLIDAYTIYAASVLAANSVLRSIFGAVFPLFTTYMFNRLGIHWASSIPAFLALACTPFPFIFYKYGETIRLKCKYAAQAHEIMIQMRNQQKELQEEEQEEKEEEEEEVAEEESRPGRLGLSPVLSSVLRHERTMATQIPTKFDINTTYTMNSGYKIPALGYGVYQTPAAECENVTLHAFKTGYRHVDSARVYRNEQPCADAIRASGLKREEIFFTSKVPPKSLSYDGAKKSIESTFSQTGLDYIDLYLIHSPHGGKEGRLGAWKALAEAQKEGKIRSIGISNYGVHHLNELEEYIKSSGVGGTIDVGQWEIHPWLPRNDIVEWSRKRNVVVEAYCPIVRGQRAEEPVLKKLAEKHGKTWSQILLRWSLQKGYVPLPKSVTPSRIEENAAIYDFKLDEDDMKSLDFPESYQPCSWDPTTSND</sequence>
<dbReference type="PROSITE" id="PS00062">
    <property type="entry name" value="ALDOKETO_REDUCTASE_2"/>
    <property type="match status" value="1"/>
</dbReference>
<accession>A0ABR0J227</accession>
<evidence type="ECO:0000256" key="13">
    <source>
        <dbReference type="SAM" id="MobiDB-lite"/>
    </source>
</evidence>
<reference evidence="16 17" key="1">
    <citation type="submission" date="2023-08" db="EMBL/GenBank/DDBJ databases">
        <title>Black Yeasts Isolated from many extreme environments.</title>
        <authorList>
            <person name="Coleine C."/>
            <person name="Stajich J.E."/>
            <person name="Selbmann L."/>
        </authorList>
    </citation>
    <scope>NUCLEOTIDE SEQUENCE [LARGE SCALE GENOMIC DNA]</scope>
    <source>
        <strain evidence="16 17">CCFEE 6328</strain>
    </source>
</reference>
<keyword evidence="3" id="KW-0813">Transport</keyword>
<keyword evidence="17" id="KW-1185">Reference proteome</keyword>
<evidence type="ECO:0000256" key="11">
    <source>
        <dbReference type="ARBA" id="ARBA00047534"/>
    </source>
</evidence>
<organism evidence="16 17">
    <name type="scientific">Exophiala sideris</name>
    <dbReference type="NCBI Taxonomy" id="1016849"/>
    <lineage>
        <taxon>Eukaryota</taxon>
        <taxon>Fungi</taxon>
        <taxon>Dikarya</taxon>
        <taxon>Ascomycota</taxon>
        <taxon>Pezizomycotina</taxon>
        <taxon>Eurotiomycetes</taxon>
        <taxon>Chaetothyriomycetidae</taxon>
        <taxon>Chaetothyriales</taxon>
        <taxon>Herpotrichiellaceae</taxon>
        <taxon>Exophiala</taxon>
    </lineage>
</organism>
<feature type="compositionally biased region" description="Basic and acidic residues" evidence="13">
    <location>
        <begin position="35"/>
        <end position="47"/>
    </location>
</feature>
<evidence type="ECO:0000256" key="7">
    <source>
        <dbReference type="ARBA" id="ARBA00023002"/>
    </source>
</evidence>
<dbReference type="InterPro" id="IPR036259">
    <property type="entry name" value="MFS_trans_sf"/>
</dbReference>
<feature type="transmembrane region" description="Helical" evidence="14">
    <location>
        <begin position="450"/>
        <end position="471"/>
    </location>
</feature>
<comment type="catalytic activity">
    <reaction evidence="11">
        <text>xylitol + NADP(+) = D-xylose + NADPH + H(+)</text>
        <dbReference type="Rhea" id="RHEA:27445"/>
        <dbReference type="ChEBI" id="CHEBI:15378"/>
        <dbReference type="ChEBI" id="CHEBI:17151"/>
        <dbReference type="ChEBI" id="CHEBI:53455"/>
        <dbReference type="ChEBI" id="CHEBI:57783"/>
        <dbReference type="ChEBI" id="CHEBI:58349"/>
        <dbReference type="EC" id="1.1.1.307"/>
    </reaction>
</comment>
<feature type="transmembrane region" description="Helical" evidence="14">
    <location>
        <begin position="382"/>
        <end position="403"/>
    </location>
</feature>
<keyword evidence="6 14" id="KW-1133">Transmembrane helix</keyword>
<feature type="transmembrane region" description="Helical" evidence="14">
    <location>
        <begin position="113"/>
        <end position="130"/>
    </location>
</feature>
<protein>
    <recommendedName>
        <fullName evidence="2">D-xylose reductase [NAD(P)H]</fullName>
        <ecNumber evidence="2">1.1.1.307</ecNumber>
    </recommendedName>
</protein>
<dbReference type="Gene3D" id="1.20.1250.20">
    <property type="entry name" value="MFS general substrate transporter like domains"/>
    <property type="match status" value="1"/>
</dbReference>
<evidence type="ECO:0000256" key="6">
    <source>
        <dbReference type="ARBA" id="ARBA00022989"/>
    </source>
</evidence>
<dbReference type="EC" id="1.1.1.307" evidence="2"/>
<dbReference type="InterPro" id="IPR036812">
    <property type="entry name" value="NAD(P)_OxRdtase_dom_sf"/>
</dbReference>
<comment type="similarity">
    <text evidence="10">Belongs to the major facilitator superfamily. DHA1 family. Polyamines/proton antiporter (TC 2.A.1.2.16) subfamily.</text>
</comment>
<evidence type="ECO:0000256" key="3">
    <source>
        <dbReference type="ARBA" id="ARBA00022448"/>
    </source>
</evidence>
<evidence type="ECO:0000313" key="16">
    <source>
        <dbReference type="EMBL" id="KAK5053379.1"/>
    </source>
</evidence>
<evidence type="ECO:0000256" key="5">
    <source>
        <dbReference type="ARBA" id="ARBA00022692"/>
    </source>
</evidence>
<dbReference type="Proteomes" id="UP001345691">
    <property type="component" value="Unassembled WGS sequence"/>
</dbReference>
<dbReference type="PRINTS" id="PR00069">
    <property type="entry name" value="ALDKETRDTASE"/>
</dbReference>
<feature type="compositionally biased region" description="Acidic residues" evidence="13">
    <location>
        <begin position="569"/>
        <end position="585"/>
    </location>
</feature>
<feature type="transmembrane region" description="Helical" evidence="14">
    <location>
        <begin position="181"/>
        <end position="200"/>
    </location>
</feature>
<feature type="transmembrane region" description="Helical" evidence="14">
    <location>
        <begin position="240"/>
        <end position="260"/>
    </location>
</feature>
<feature type="transmembrane region" description="Helical" evidence="14">
    <location>
        <begin position="346"/>
        <end position="370"/>
    </location>
</feature>
<comment type="catalytic activity">
    <reaction evidence="12">
        <text>xylitol + NAD(+) = D-xylose + NADH + H(+)</text>
        <dbReference type="Rhea" id="RHEA:27441"/>
        <dbReference type="ChEBI" id="CHEBI:15378"/>
        <dbReference type="ChEBI" id="CHEBI:17151"/>
        <dbReference type="ChEBI" id="CHEBI:53455"/>
        <dbReference type="ChEBI" id="CHEBI:57540"/>
        <dbReference type="ChEBI" id="CHEBI:57945"/>
        <dbReference type="EC" id="1.1.1.307"/>
    </reaction>
</comment>
<feature type="transmembrane region" description="Helical" evidence="14">
    <location>
        <begin position="272"/>
        <end position="298"/>
    </location>
</feature>
<dbReference type="InterPro" id="IPR020846">
    <property type="entry name" value="MFS_dom"/>
</dbReference>
<dbReference type="PANTHER" id="PTHR23502:SF186">
    <property type="entry name" value="MAJOR FACILITATOR SUPERFAMILY (MFS) PROFILE DOMAIN-CONTAINING PROTEIN"/>
    <property type="match status" value="1"/>
</dbReference>
<feature type="transmembrane region" description="Helical" evidence="14">
    <location>
        <begin position="206"/>
        <end position="228"/>
    </location>
</feature>
<evidence type="ECO:0000313" key="17">
    <source>
        <dbReference type="Proteomes" id="UP001345691"/>
    </source>
</evidence>
<dbReference type="PROSITE" id="PS00063">
    <property type="entry name" value="ALDOKETO_REDUCTASE_3"/>
    <property type="match status" value="1"/>
</dbReference>
<feature type="compositionally biased region" description="Low complexity" evidence="13">
    <location>
        <begin position="18"/>
        <end position="29"/>
    </location>
</feature>
<proteinExistence type="inferred from homology"/>
<feature type="transmembrane region" description="Helical" evidence="14">
    <location>
        <begin position="483"/>
        <end position="506"/>
    </location>
</feature>
<comment type="function">
    <text evidence="9">Catalyzes the initial reaction in the xylose utilization pathway by reducing D-xylose into xylitol. Xylose is a major component of hemicelluloses such as xylan. Most fungi utilize D-xylose via three enzymatic reactions, xylose reductase (XR), xylitol dehydrogenase (XDH), and xylulokinase, to form xylulose 5-phosphate, which enters pentose phosphate pathway.</text>
</comment>
<keyword evidence="5 14" id="KW-0812">Transmembrane</keyword>
<feature type="region of interest" description="Disordered" evidence="13">
    <location>
        <begin position="565"/>
        <end position="594"/>
    </location>
</feature>
<gene>
    <name evidence="16" type="ORF">LTR69_009337</name>
</gene>
<dbReference type="InterPro" id="IPR023210">
    <property type="entry name" value="NADP_OxRdtase_dom"/>
</dbReference>
<dbReference type="PROSITE" id="PS50850">
    <property type="entry name" value="MFS"/>
    <property type="match status" value="1"/>
</dbReference>
<feature type="transmembrane region" description="Helical" evidence="14">
    <location>
        <begin position="518"/>
        <end position="538"/>
    </location>
</feature>
<keyword evidence="7" id="KW-0560">Oxidoreductase</keyword>
<evidence type="ECO:0000256" key="1">
    <source>
        <dbReference type="ARBA" id="ARBA00004651"/>
    </source>
</evidence>
<dbReference type="InterPro" id="IPR011701">
    <property type="entry name" value="MFS"/>
</dbReference>
<keyword evidence="4" id="KW-1003">Cell membrane</keyword>
<dbReference type="CDD" id="cd17323">
    <property type="entry name" value="MFS_Tpo1_MDR_like"/>
    <property type="match status" value="1"/>
</dbReference>
<comment type="subcellular location">
    <subcellularLocation>
        <location evidence="1">Cell membrane</location>
        <topology evidence="1">Multi-pass membrane protein</topology>
    </subcellularLocation>
</comment>
<dbReference type="SUPFAM" id="SSF103473">
    <property type="entry name" value="MFS general substrate transporter"/>
    <property type="match status" value="1"/>
</dbReference>
<evidence type="ECO:0000256" key="8">
    <source>
        <dbReference type="ARBA" id="ARBA00023136"/>
    </source>
</evidence>
<feature type="region of interest" description="Disordered" evidence="13">
    <location>
        <begin position="1"/>
        <end position="62"/>
    </location>
</feature>
<dbReference type="InterPro" id="IPR020471">
    <property type="entry name" value="AKR"/>
</dbReference>
<dbReference type="PANTHER" id="PTHR23502">
    <property type="entry name" value="MAJOR FACILITATOR SUPERFAMILY"/>
    <property type="match status" value="1"/>
</dbReference>
<dbReference type="SUPFAM" id="SSF51430">
    <property type="entry name" value="NAD(P)-linked oxidoreductase"/>
    <property type="match status" value="1"/>
</dbReference>
<dbReference type="Gene3D" id="3.20.20.100">
    <property type="entry name" value="NADP-dependent oxidoreductase domain"/>
    <property type="match status" value="1"/>
</dbReference>
<evidence type="ECO:0000256" key="9">
    <source>
        <dbReference type="ARBA" id="ARBA00025065"/>
    </source>
</evidence>
<feature type="domain" description="Major facilitator superfamily (MFS) profile" evidence="15">
    <location>
        <begin position="115"/>
        <end position="544"/>
    </location>
</feature>
<feature type="transmembrane region" description="Helical" evidence="14">
    <location>
        <begin position="424"/>
        <end position="444"/>
    </location>
</feature>
<evidence type="ECO:0000256" key="12">
    <source>
        <dbReference type="ARBA" id="ARBA00049485"/>
    </source>
</evidence>
<dbReference type="EMBL" id="JAVRRF010000026">
    <property type="protein sequence ID" value="KAK5053379.1"/>
    <property type="molecule type" value="Genomic_DNA"/>
</dbReference>
<evidence type="ECO:0000256" key="4">
    <source>
        <dbReference type="ARBA" id="ARBA00022475"/>
    </source>
</evidence>
<evidence type="ECO:0000256" key="2">
    <source>
        <dbReference type="ARBA" id="ARBA00012845"/>
    </source>
</evidence>
<dbReference type="Pfam" id="PF00248">
    <property type="entry name" value="Aldo_ket_red"/>
    <property type="match status" value="1"/>
</dbReference>
<evidence type="ECO:0000259" key="15">
    <source>
        <dbReference type="PROSITE" id="PS50850"/>
    </source>
</evidence>
<dbReference type="CDD" id="cd19071">
    <property type="entry name" value="AKR_AKR1-5-like"/>
    <property type="match status" value="1"/>
</dbReference>
<feature type="transmembrane region" description="Helical" evidence="14">
    <location>
        <begin position="150"/>
        <end position="169"/>
    </location>
</feature>